<dbReference type="CDD" id="cd06445">
    <property type="entry name" value="ATase"/>
    <property type="match status" value="1"/>
</dbReference>
<dbReference type="InterPro" id="IPR052520">
    <property type="entry name" value="ATL_DNA_repair"/>
</dbReference>
<dbReference type="InterPro" id="IPR036217">
    <property type="entry name" value="MethylDNA_cys_MeTrfase_DNAb"/>
</dbReference>
<dbReference type="EMBL" id="ML220122">
    <property type="protein sequence ID" value="TGZ80900.1"/>
    <property type="molecule type" value="Genomic_DNA"/>
</dbReference>
<dbReference type="InParanoid" id="A0A4S2MWA3"/>
<keyword evidence="4" id="KW-1185">Reference proteome</keyword>
<dbReference type="AlphaFoldDB" id="A0A4S2MWA3"/>
<dbReference type="Proteomes" id="UP000298138">
    <property type="component" value="Unassembled WGS sequence"/>
</dbReference>
<proteinExistence type="predicted"/>
<keyword evidence="3" id="KW-0489">Methyltransferase</keyword>
<feature type="domain" description="Methylated-DNA-[protein]-cysteine S-methyltransferase DNA binding" evidence="2">
    <location>
        <begin position="10"/>
        <end position="104"/>
    </location>
</feature>
<dbReference type="STRING" id="341454.A0A4S2MWA3"/>
<evidence type="ECO:0000256" key="1">
    <source>
        <dbReference type="ARBA" id="ARBA00022763"/>
    </source>
</evidence>
<evidence type="ECO:0000259" key="2">
    <source>
        <dbReference type="Pfam" id="PF01035"/>
    </source>
</evidence>
<dbReference type="GO" id="GO:0006281">
    <property type="term" value="P:DNA repair"/>
    <property type="evidence" value="ECO:0007669"/>
    <property type="project" value="InterPro"/>
</dbReference>
<reference evidence="3 4" key="1">
    <citation type="submission" date="2019-04" db="EMBL/GenBank/DDBJ databases">
        <title>Comparative genomics and transcriptomics to analyze fruiting body development in filamentous ascomycetes.</title>
        <authorList>
            <consortium name="DOE Joint Genome Institute"/>
            <person name="Lutkenhaus R."/>
            <person name="Traeger S."/>
            <person name="Breuer J."/>
            <person name="Kuo A."/>
            <person name="Lipzen A."/>
            <person name="Pangilinan J."/>
            <person name="Dilworth D."/>
            <person name="Sandor L."/>
            <person name="Poggeler S."/>
            <person name="Barry K."/>
            <person name="Grigoriev I.V."/>
            <person name="Nowrousian M."/>
        </authorList>
    </citation>
    <scope>NUCLEOTIDE SEQUENCE [LARGE SCALE GENOMIC DNA]</scope>
    <source>
        <strain evidence="3 4">CBS 389.68</strain>
    </source>
</reference>
<dbReference type="SUPFAM" id="SSF46767">
    <property type="entry name" value="Methylated DNA-protein cysteine methyltransferase, C-terminal domain"/>
    <property type="match status" value="1"/>
</dbReference>
<dbReference type="GO" id="GO:0032259">
    <property type="term" value="P:methylation"/>
    <property type="evidence" value="ECO:0007669"/>
    <property type="project" value="UniProtKB-KW"/>
</dbReference>
<dbReference type="Gene3D" id="1.10.10.10">
    <property type="entry name" value="Winged helix-like DNA-binding domain superfamily/Winged helix DNA-binding domain"/>
    <property type="match status" value="1"/>
</dbReference>
<protein>
    <submittedName>
        <fullName evidence="3">DNA binding methylated-DNA--cysteine S-methyltransferase</fullName>
    </submittedName>
</protein>
<dbReference type="PANTHER" id="PTHR42942:SF1">
    <property type="entry name" value="ALKYLTRANSFERASE-LIKE PROTEIN 1"/>
    <property type="match status" value="1"/>
</dbReference>
<dbReference type="InterPro" id="IPR036388">
    <property type="entry name" value="WH-like_DNA-bd_sf"/>
</dbReference>
<accession>A0A4S2MWA3</accession>
<dbReference type="OrthoDB" id="2548197at2759"/>
<organism evidence="3 4">
    <name type="scientific">Ascodesmis nigricans</name>
    <dbReference type="NCBI Taxonomy" id="341454"/>
    <lineage>
        <taxon>Eukaryota</taxon>
        <taxon>Fungi</taxon>
        <taxon>Dikarya</taxon>
        <taxon>Ascomycota</taxon>
        <taxon>Pezizomycotina</taxon>
        <taxon>Pezizomycetes</taxon>
        <taxon>Pezizales</taxon>
        <taxon>Ascodesmidaceae</taxon>
        <taxon>Ascodesmis</taxon>
    </lineage>
</organism>
<gene>
    <name evidence="3" type="ORF">EX30DRAFT_43507</name>
</gene>
<name>A0A4S2MWA3_9PEZI</name>
<keyword evidence="1" id="KW-0227">DNA damage</keyword>
<evidence type="ECO:0000313" key="3">
    <source>
        <dbReference type="EMBL" id="TGZ80900.1"/>
    </source>
</evidence>
<dbReference type="GO" id="GO:0008168">
    <property type="term" value="F:methyltransferase activity"/>
    <property type="evidence" value="ECO:0007669"/>
    <property type="project" value="UniProtKB-KW"/>
</dbReference>
<keyword evidence="3" id="KW-0808">Transferase</keyword>
<dbReference type="PANTHER" id="PTHR42942">
    <property type="entry name" value="6-O-METHYLGUANINE DNA METHYLTRANSFERASE"/>
    <property type="match status" value="1"/>
</dbReference>
<sequence>MPRSDEAQAFLYSVYLAVQEIPPGKVTTYGHIAKLIGRPQNPRQVGQALKHLPLSATDADGNVNHFHHLNVPWQRVVSAGGIIAVRDDPSGAARHAVVLRSEGIDVGTKPDGRLWVDLAAGVGWFPEYLPSEESEVLGGVGEES</sequence>
<evidence type="ECO:0000313" key="4">
    <source>
        <dbReference type="Proteomes" id="UP000298138"/>
    </source>
</evidence>
<dbReference type="InterPro" id="IPR014048">
    <property type="entry name" value="MethylDNA_cys_MeTrfase_DNA-bd"/>
</dbReference>
<dbReference type="Pfam" id="PF01035">
    <property type="entry name" value="DNA_binding_1"/>
    <property type="match status" value="1"/>
</dbReference>